<evidence type="ECO:0008006" key="4">
    <source>
        <dbReference type="Google" id="ProtNLM"/>
    </source>
</evidence>
<keyword evidence="3" id="KW-1185">Reference proteome</keyword>
<evidence type="ECO:0000256" key="1">
    <source>
        <dbReference type="SAM" id="SignalP"/>
    </source>
</evidence>
<gene>
    <name evidence="2" type="ORF">DFR74_109224</name>
</gene>
<proteinExistence type="predicted"/>
<dbReference type="EMBL" id="QNRE01000009">
    <property type="protein sequence ID" value="RBO88456.1"/>
    <property type="molecule type" value="Genomic_DNA"/>
</dbReference>
<feature type="signal peptide" evidence="1">
    <location>
        <begin position="1"/>
        <end position="28"/>
    </location>
</feature>
<protein>
    <recommendedName>
        <fullName evidence="4">Small secreted domain DUF320</fullName>
    </recommendedName>
</protein>
<organism evidence="2 3">
    <name type="scientific">Nocardia puris</name>
    <dbReference type="NCBI Taxonomy" id="208602"/>
    <lineage>
        <taxon>Bacteria</taxon>
        <taxon>Bacillati</taxon>
        <taxon>Actinomycetota</taxon>
        <taxon>Actinomycetes</taxon>
        <taxon>Mycobacteriales</taxon>
        <taxon>Nocardiaceae</taxon>
        <taxon>Nocardia</taxon>
    </lineage>
</organism>
<dbReference type="OrthoDB" id="9979025at2"/>
<reference evidence="2 3" key="1">
    <citation type="submission" date="2018-06" db="EMBL/GenBank/DDBJ databases">
        <title>Genomic Encyclopedia of Type Strains, Phase IV (KMG-IV): sequencing the most valuable type-strain genomes for metagenomic binning, comparative biology and taxonomic classification.</title>
        <authorList>
            <person name="Goeker M."/>
        </authorList>
    </citation>
    <scope>NUCLEOTIDE SEQUENCE [LARGE SCALE GENOMIC DNA]</scope>
    <source>
        <strain evidence="2 3">DSM 44599</strain>
    </source>
</reference>
<dbReference type="Proteomes" id="UP000252586">
    <property type="component" value="Unassembled WGS sequence"/>
</dbReference>
<accession>A0A366DEM0</accession>
<dbReference type="RefSeq" id="WP_113975242.1">
    <property type="nucleotide sequence ID" value="NZ_CP107943.1"/>
</dbReference>
<keyword evidence="1" id="KW-0732">Signal</keyword>
<sequence>MRLTSRILGTAAVGVALGVAGLGGTAQASAPAERAAEVSAVTCFPPSLSGGAAVCVPFTDFLSNLFTGSARGSS</sequence>
<name>A0A366DEM0_9NOCA</name>
<evidence type="ECO:0000313" key="3">
    <source>
        <dbReference type="Proteomes" id="UP000252586"/>
    </source>
</evidence>
<comment type="caution">
    <text evidence="2">The sequence shown here is derived from an EMBL/GenBank/DDBJ whole genome shotgun (WGS) entry which is preliminary data.</text>
</comment>
<dbReference type="AlphaFoldDB" id="A0A366DEM0"/>
<evidence type="ECO:0000313" key="2">
    <source>
        <dbReference type="EMBL" id="RBO88456.1"/>
    </source>
</evidence>
<feature type="chain" id="PRO_5017008158" description="Small secreted domain DUF320" evidence="1">
    <location>
        <begin position="29"/>
        <end position="74"/>
    </location>
</feature>
<dbReference type="STRING" id="1210090.GCA_001613185_05343"/>